<dbReference type="PANTHER" id="PTHR37038:SF14">
    <property type="entry name" value="TRANSCRIPTIONAL ACTIVATOR"/>
    <property type="match status" value="1"/>
</dbReference>
<comment type="caution">
    <text evidence="2">The sequence shown here is derived from an EMBL/GenBank/DDBJ whole genome shotgun (WGS) entry which is preliminary data.</text>
</comment>
<dbReference type="PROSITE" id="PS50943">
    <property type="entry name" value="HTH_CROC1"/>
    <property type="match status" value="1"/>
</dbReference>
<accession>A0A7X0T2I6</accession>
<dbReference type="Pfam" id="PF12844">
    <property type="entry name" value="HTH_19"/>
    <property type="match status" value="1"/>
</dbReference>
<dbReference type="SMART" id="SM00530">
    <property type="entry name" value="HTH_XRE"/>
    <property type="match status" value="1"/>
</dbReference>
<reference evidence="2 4" key="1">
    <citation type="submission" date="2020-03" db="EMBL/GenBank/DDBJ databases">
        <title>Soil Listeria distribution.</title>
        <authorList>
            <person name="Liao J."/>
            <person name="Wiedmann M."/>
        </authorList>
    </citation>
    <scope>NUCLEOTIDE SEQUENCE [LARGE SCALE GENOMIC DNA]</scope>
    <source>
        <strain evidence="2 4">FSL L7-1829</strain>
    </source>
</reference>
<proteinExistence type="predicted"/>
<dbReference type="EMBL" id="JAAROP010000001">
    <property type="protein sequence ID" value="MBC1321970.1"/>
    <property type="molecule type" value="Genomic_DNA"/>
</dbReference>
<dbReference type="SUPFAM" id="SSF47413">
    <property type="entry name" value="lambda repressor-like DNA-binding domains"/>
    <property type="match status" value="1"/>
</dbReference>
<dbReference type="SUPFAM" id="SSF48452">
    <property type="entry name" value="TPR-like"/>
    <property type="match status" value="1"/>
</dbReference>
<name>A0A7X0T2I6_LISWE</name>
<gene>
    <name evidence="2" type="ORF">HB853_00420</name>
    <name evidence="3" type="ORF">HB853_03325</name>
</gene>
<evidence type="ECO:0000259" key="1">
    <source>
        <dbReference type="PROSITE" id="PS50943"/>
    </source>
</evidence>
<dbReference type="InterPro" id="IPR053163">
    <property type="entry name" value="HTH-type_regulator_Rgg"/>
</dbReference>
<dbReference type="CDD" id="cd00093">
    <property type="entry name" value="HTH_XRE"/>
    <property type="match status" value="1"/>
</dbReference>
<dbReference type="InterPro" id="IPR010982">
    <property type="entry name" value="Lambda_DNA-bd_dom_sf"/>
</dbReference>
<dbReference type="InterPro" id="IPR001387">
    <property type="entry name" value="Cro/C1-type_HTH"/>
</dbReference>
<sequence>MNLIGLRIRNLRKQKGMTLKDVSHGIVSIPYLANIENGVKTASIETLMHLARRLEVPEETLLMNEEETNQVILEEFQAIFKLIVFSNTENVETKLNAIADNINLLQQSPATELGFYSLQACYYYKIWEFSKAEEIEIKYLTNNEKRIQENFPSYLLNYYYYSQAVKHLSVTCDYDLAETYCKKCIETSNDNTLQAVFHINMCICFICQGAYESALKHIKKSWILAKNFSNEEYEFKGTLLYFFGYVYYQIGFLTESKKRFKQAIELFSVYPKFKSRFYFLIRFRLAEIEKSEGNEATFNEDIATLYNEIIRYKKINSTFDNNVYLVITELMVIFAENGFVEQATALKEIMSEVRERVIELDYFIEYTETLLLYHQNQQASYEKNMMDFLKRIDESNDPILINRVKKHASTHFAKETKYKMAYLILS</sequence>
<dbReference type="PANTHER" id="PTHR37038">
    <property type="entry name" value="TRANSCRIPTIONAL REGULATOR-RELATED"/>
    <property type="match status" value="1"/>
</dbReference>
<dbReference type="InterPro" id="IPR011990">
    <property type="entry name" value="TPR-like_helical_dom_sf"/>
</dbReference>
<protein>
    <submittedName>
        <fullName evidence="2">Helix-turn-helix transcriptional regulator</fullName>
    </submittedName>
</protein>
<evidence type="ECO:0000313" key="2">
    <source>
        <dbReference type="EMBL" id="MBC1321393.1"/>
    </source>
</evidence>
<dbReference type="GO" id="GO:0003677">
    <property type="term" value="F:DNA binding"/>
    <property type="evidence" value="ECO:0007669"/>
    <property type="project" value="InterPro"/>
</dbReference>
<dbReference type="EMBL" id="JAAROP010000001">
    <property type="protein sequence ID" value="MBC1321393.1"/>
    <property type="molecule type" value="Genomic_DNA"/>
</dbReference>
<dbReference type="AlphaFoldDB" id="A0A7X0T2I6"/>
<organism evidence="2 4">
    <name type="scientific">Listeria welshimeri</name>
    <dbReference type="NCBI Taxonomy" id="1643"/>
    <lineage>
        <taxon>Bacteria</taxon>
        <taxon>Bacillati</taxon>
        <taxon>Bacillota</taxon>
        <taxon>Bacilli</taxon>
        <taxon>Bacillales</taxon>
        <taxon>Listeriaceae</taxon>
        <taxon>Listeria</taxon>
    </lineage>
</organism>
<dbReference type="Gene3D" id="1.10.260.40">
    <property type="entry name" value="lambda repressor-like DNA-binding domains"/>
    <property type="match status" value="1"/>
</dbReference>
<feature type="domain" description="HTH cro/C1-type" evidence="1">
    <location>
        <begin position="8"/>
        <end position="61"/>
    </location>
</feature>
<dbReference type="Gene3D" id="1.25.40.10">
    <property type="entry name" value="Tetratricopeptide repeat domain"/>
    <property type="match status" value="1"/>
</dbReference>
<dbReference type="Proteomes" id="UP000522007">
    <property type="component" value="Unassembled WGS sequence"/>
</dbReference>
<evidence type="ECO:0000313" key="4">
    <source>
        <dbReference type="Proteomes" id="UP000522007"/>
    </source>
</evidence>
<evidence type="ECO:0000313" key="3">
    <source>
        <dbReference type="EMBL" id="MBC1321970.1"/>
    </source>
</evidence>